<evidence type="ECO:0000313" key="3">
    <source>
        <dbReference type="EMBL" id="RMY03564.1"/>
    </source>
</evidence>
<proteinExistence type="predicted"/>
<sequence>MSIHASSQGLSDRDAVADCIYRAVQAFDLADRALLDSCFFDDAVFQVVGNTMVGRQAIYEQSFDFVSKLDTTHHPSGIRIEFSANGAKAAKVCCCFIAYHWRQGEGMKEGASQFTVGGYYFVDVEKDAADGLWKARRFEVKALWTEGDVGVMSRG</sequence>
<dbReference type="Proteomes" id="UP000281245">
    <property type="component" value="Unassembled WGS sequence"/>
</dbReference>
<dbReference type="InterPro" id="IPR037401">
    <property type="entry name" value="SnoaL-like"/>
</dbReference>
<name>A0A3M6YKJ6_HORWE</name>
<evidence type="ECO:0000313" key="2">
    <source>
        <dbReference type="EMBL" id="RMX72790.1"/>
    </source>
</evidence>
<reference evidence="4 5" key="1">
    <citation type="journal article" date="2018" name="BMC Genomics">
        <title>Genomic evidence for intraspecific hybridization in a clonal and extremely halotolerant yeast.</title>
        <authorList>
            <person name="Gostincar C."/>
            <person name="Stajich J.E."/>
            <person name="Zupancic J."/>
            <person name="Zalar P."/>
            <person name="Gunde-Cimerman N."/>
        </authorList>
    </citation>
    <scope>NUCLEOTIDE SEQUENCE [LARGE SCALE GENOMIC DNA]</scope>
    <source>
        <strain evidence="3 5">EXF-6654</strain>
        <strain evidence="2 4">EXF-6656</strain>
    </source>
</reference>
<evidence type="ECO:0000313" key="5">
    <source>
        <dbReference type="Proteomes" id="UP000282582"/>
    </source>
</evidence>
<evidence type="ECO:0000259" key="1">
    <source>
        <dbReference type="Pfam" id="PF13577"/>
    </source>
</evidence>
<dbReference type="InterPro" id="IPR032710">
    <property type="entry name" value="NTF2-like_dom_sf"/>
</dbReference>
<feature type="domain" description="SnoaL-like" evidence="1">
    <location>
        <begin position="10"/>
        <end position="138"/>
    </location>
</feature>
<dbReference type="OrthoDB" id="2148716at2759"/>
<dbReference type="Gene3D" id="3.10.450.50">
    <property type="match status" value="1"/>
</dbReference>
<dbReference type="Proteomes" id="UP000282582">
    <property type="component" value="Unassembled WGS sequence"/>
</dbReference>
<dbReference type="SUPFAM" id="SSF54427">
    <property type="entry name" value="NTF2-like"/>
    <property type="match status" value="1"/>
</dbReference>
<dbReference type="EMBL" id="QWIK01000605">
    <property type="protein sequence ID" value="RMY03564.1"/>
    <property type="molecule type" value="Genomic_DNA"/>
</dbReference>
<organism evidence="3 5">
    <name type="scientific">Hortaea werneckii</name>
    <name type="common">Black yeast</name>
    <name type="synonym">Cladosporium werneckii</name>
    <dbReference type="NCBI Taxonomy" id="91943"/>
    <lineage>
        <taxon>Eukaryota</taxon>
        <taxon>Fungi</taxon>
        <taxon>Dikarya</taxon>
        <taxon>Ascomycota</taxon>
        <taxon>Pezizomycotina</taxon>
        <taxon>Dothideomycetes</taxon>
        <taxon>Dothideomycetidae</taxon>
        <taxon>Mycosphaerellales</taxon>
        <taxon>Teratosphaeriaceae</taxon>
        <taxon>Hortaea</taxon>
    </lineage>
</organism>
<accession>A0A3M6YKJ6</accession>
<evidence type="ECO:0000313" key="4">
    <source>
        <dbReference type="Proteomes" id="UP000281245"/>
    </source>
</evidence>
<dbReference type="AlphaFoldDB" id="A0A3M6YKJ6"/>
<comment type="caution">
    <text evidence="3">The sequence shown here is derived from an EMBL/GenBank/DDBJ whole genome shotgun (WGS) entry which is preliminary data.</text>
</comment>
<dbReference type="EMBL" id="QWIJ01002050">
    <property type="protein sequence ID" value="RMX72790.1"/>
    <property type="molecule type" value="Genomic_DNA"/>
</dbReference>
<dbReference type="Pfam" id="PF13577">
    <property type="entry name" value="SnoaL_4"/>
    <property type="match status" value="1"/>
</dbReference>
<gene>
    <name evidence="3" type="ORF">D0868_07394</name>
    <name evidence="2" type="ORF">D0869_14259</name>
</gene>
<protein>
    <recommendedName>
        <fullName evidence="1">SnoaL-like domain-containing protein</fullName>
    </recommendedName>
</protein>